<evidence type="ECO:0000259" key="9">
    <source>
        <dbReference type="PROSITE" id="PS50157"/>
    </source>
</evidence>
<evidence type="ECO:0000256" key="1">
    <source>
        <dbReference type="ARBA" id="ARBA00004123"/>
    </source>
</evidence>
<dbReference type="InterPro" id="IPR013087">
    <property type="entry name" value="Znf_C2H2_type"/>
</dbReference>
<comment type="caution">
    <text evidence="10">The sequence shown here is derived from an EMBL/GenBank/DDBJ whole genome shotgun (WGS) entry which is preliminary data.</text>
</comment>
<dbReference type="InterPro" id="IPR036236">
    <property type="entry name" value="Znf_C2H2_sf"/>
</dbReference>
<evidence type="ECO:0000256" key="7">
    <source>
        <dbReference type="PROSITE-ProRule" id="PRU00042"/>
    </source>
</evidence>
<proteinExistence type="predicted"/>
<feature type="domain" description="C2H2-type" evidence="9">
    <location>
        <begin position="163"/>
        <end position="192"/>
    </location>
</feature>
<keyword evidence="2" id="KW-0479">Metal-binding</keyword>
<keyword evidence="5" id="KW-0862">Zinc</keyword>
<evidence type="ECO:0000313" key="11">
    <source>
        <dbReference type="Proteomes" id="UP001163846"/>
    </source>
</evidence>
<name>A0AA38P594_9AGAR</name>
<protein>
    <recommendedName>
        <fullName evidence="9">C2H2-type domain-containing protein</fullName>
    </recommendedName>
</protein>
<evidence type="ECO:0000256" key="8">
    <source>
        <dbReference type="SAM" id="MobiDB-lite"/>
    </source>
</evidence>
<dbReference type="Gene3D" id="3.30.160.60">
    <property type="entry name" value="Classic Zinc Finger"/>
    <property type="match status" value="2"/>
</dbReference>
<comment type="subcellular location">
    <subcellularLocation>
        <location evidence="1">Nucleus</location>
    </subcellularLocation>
</comment>
<feature type="region of interest" description="Disordered" evidence="8">
    <location>
        <begin position="209"/>
        <end position="237"/>
    </location>
</feature>
<evidence type="ECO:0000256" key="6">
    <source>
        <dbReference type="ARBA" id="ARBA00023242"/>
    </source>
</evidence>
<evidence type="ECO:0000256" key="3">
    <source>
        <dbReference type="ARBA" id="ARBA00022737"/>
    </source>
</evidence>
<dbReference type="GO" id="GO:0008270">
    <property type="term" value="F:zinc ion binding"/>
    <property type="evidence" value="ECO:0007669"/>
    <property type="project" value="UniProtKB-KW"/>
</dbReference>
<dbReference type="InterPro" id="IPR050331">
    <property type="entry name" value="Zinc_finger"/>
</dbReference>
<evidence type="ECO:0000256" key="4">
    <source>
        <dbReference type="ARBA" id="ARBA00022771"/>
    </source>
</evidence>
<dbReference type="EMBL" id="MU806310">
    <property type="protein sequence ID" value="KAJ3836568.1"/>
    <property type="molecule type" value="Genomic_DNA"/>
</dbReference>
<evidence type="ECO:0000256" key="5">
    <source>
        <dbReference type="ARBA" id="ARBA00022833"/>
    </source>
</evidence>
<dbReference type="PANTHER" id="PTHR16515">
    <property type="entry name" value="PR DOMAIN ZINC FINGER PROTEIN"/>
    <property type="match status" value="1"/>
</dbReference>
<evidence type="ECO:0000313" key="10">
    <source>
        <dbReference type="EMBL" id="KAJ3836568.1"/>
    </source>
</evidence>
<keyword evidence="11" id="KW-1185">Reference proteome</keyword>
<keyword evidence="3" id="KW-0677">Repeat</keyword>
<reference evidence="10" key="1">
    <citation type="submission" date="2022-08" db="EMBL/GenBank/DDBJ databases">
        <authorList>
            <consortium name="DOE Joint Genome Institute"/>
            <person name="Min B."/>
            <person name="Riley R."/>
            <person name="Sierra-Patev S."/>
            <person name="Naranjo-Ortiz M."/>
            <person name="Looney B."/>
            <person name="Konkel Z."/>
            <person name="Slot J.C."/>
            <person name="Sakamoto Y."/>
            <person name="Steenwyk J.L."/>
            <person name="Rokas A."/>
            <person name="Carro J."/>
            <person name="Camarero S."/>
            <person name="Ferreira P."/>
            <person name="Molpeceres G."/>
            <person name="Ruiz-Duenas F.J."/>
            <person name="Serrano A."/>
            <person name="Henrissat B."/>
            <person name="Drula E."/>
            <person name="Hughes K.W."/>
            <person name="Mata J.L."/>
            <person name="Ishikawa N.K."/>
            <person name="Vargas-Isla R."/>
            <person name="Ushijima S."/>
            <person name="Smith C.A."/>
            <person name="Ahrendt S."/>
            <person name="Andreopoulos W."/>
            <person name="He G."/>
            <person name="Labutti K."/>
            <person name="Lipzen A."/>
            <person name="Ng V."/>
            <person name="Sandor L."/>
            <person name="Barry K."/>
            <person name="Martinez A.T."/>
            <person name="Xiao Y."/>
            <person name="Gibbons J.G."/>
            <person name="Terashima K."/>
            <person name="Hibbett D.S."/>
            <person name="Grigoriev I.V."/>
        </authorList>
    </citation>
    <scope>NUCLEOTIDE SEQUENCE</scope>
    <source>
        <strain evidence="10">TFB9207</strain>
    </source>
</reference>
<sequence>MDYSIFYDNVNGREKTRNELSSSRKVTEHSSFSPKLPAPMCKMDDTFIIPTSYYQTPAREFSHLASNFDVYGVQADQWGADAVSDSFIIDVTTGGAQDYDGGGYDEAYESGFAEKSGADFGAASQTSTLTAQAPAKVGSMAVRAAAHRRRITCPAKGKKPIRFVCLVPNCGADFTTKQNFTYHLNAHRRVKPFKCEDCKSQFPSRNNLKRHGRSCKGGQNTSEETRTYSTTGVEVQL</sequence>
<feature type="compositionally biased region" description="Polar residues" evidence="8">
    <location>
        <begin position="217"/>
        <end position="237"/>
    </location>
</feature>
<dbReference type="GO" id="GO:0005634">
    <property type="term" value="C:nucleus"/>
    <property type="evidence" value="ECO:0007669"/>
    <property type="project" value="UniProtKB-SubCell"/>
</dbReference>
<dbReference type="AlphaFoldDB" id="A0AA38P594"/>
<dbReference type="GO" id="GO:0010468">
    <property type="term" value="P:regulation of gene expression"/>
    <property type="evidence" value="ECO:0007669"/>
    <property type="project" value="TreeGrafter"/>
</dbReference>
<dbReference type="PROSITE" id="PS00028">
    <property type="entry name" value="ZINC_FINGER_C2H2_1"/>
    <property type="match status" value="1"/>
</dbReference>
<organism evidence="10 11">
    <name type="scientific">Lentinula raphanica</name>
    <dbReference type="NCBI Taxonomy" id="153919"/>
    <lineage>
        <taxon>Eukaryota</taxon>
        <taxon>Fungi</taxon>
        <taxon>Dikarya</taxon>
        <taxon>Basidiomycota</taxon>
        <taxon>Agaricomycotina</taxon>
        <taxon>Agaricomycetes</taxon>
        <taxon>Agaricomycetidae</taxon>
        <taxon>Agaricales</taxon>
        <taxon>Marasmiineae</taxon>
        <taxon>Omphalotaceae</taxon>
        <taxon>Lentinula</taxon>
    </lineage>
</organism>
<feature type="domain" description="C2H2-type" evidence="9">
    <location>
        <begin position="193"/>
        <end position="225"/>
    </location>
</feature>
<dbReference type="PANTHER" id="PTHR16515:SF49">
    <property type="entry name" value="GASTRULA ZINC FINGER PROTEIN XLCGF49.1-LIKE-RELATED"/>
    <property type="match status" value="1"/>
</dbReference>
<dbReference type="PROSITE" id="PS50157">
    <property type="entry name" value="ZINC_FINGER_C2H2_2"/>
    <property type="match status" value="2"/>
</dbReference>
<dbReference type="SMART" id="SM00355">
    <property type="entry name" value="ZnF_C2H2"/>
    <property type="match status" value="2"/>
</dbReference>
<keyword evidence="6" id="KW-0539">Nucleus</keyword>
<gene>
    <name evidence="10" type="ORF">F5878DRAFT_643441</name>
</gene>
<dbReference type="SUPFAM" id="SSF57667">
    <property type="entry name" value="beta-beta-alpha zinc fingers"/>
    <property type="match status" value="1"/>
</dbReference>
<dbReference type="Proteomes" id="UP001163846">
    <property type="component" value="Unassembled WGS sequence"/>
</dbReference>
<evidence type="ECO:0000256" key="2">
    <source>
        <dbReference type="ARBA" id="ARBA00022723"/>
    </source>
</evidence>
<accession>A0AA38P594</accession>
<keyword evidence="4 7" id="KW-0863">Zinc-finger</keyword>
<dbReference type="Pfam" id="PF00096">
    <property type="entry name" value="zf-C2H2"/>
    <property type="match status" value="1"/>
</dbReference>